<proteinExistence type="predicted"/>
<keyword evidence="2" id="KW-1185">Reference proteome</keyword>
<gene>
    <name evidence="1" type="ORF">NQ314_000245</name>
</gene>
<evidence type="ECO:0000313" key="1">
    <source>
        <dbReference type="EMBL" id="KAJ8972287.1"/>
    </source>
</evidence>
<name>A0AAV8ZV46_9CUCU</name>
<organism evidence="1 2">
    <name type="scientific">Rhamnusium bicolor</name>
    <dbReference type="NCBI Taxonomy" id="1586634"/>
    <lineage>
        <taxon>Eukaryota</taxon>
        <taxon>Metazoa</taxon>
        <taxon>Ecdysozoa</taxon>
        <taxon>Arthropoda</taxon>
        <taxon>Hexapoda</taxon>
        <taxon>Insecta</taxon>
        <taxon>Pterygota</taxon>
        <taxon>Neoptera</taxon>
        <taxon>Endopterygota</taxon>
        <taxon>Coleoptera</taxon>
        <taxon>Polyphaga</taxon>
        <taxon>Cucujiformia</taxon>
        <taxon>Chrysomeloidea</taxon>
        <taxon>Cerambycidae</taxon>
        <taxon>Lepturinae</taxon>
        <taxon>Rhagiini</taxon>
        <taxon>Rhamnusium</taxon>
    </lineage>
</organism>
<accession>A0AAV8ZV46</accession>
<dbReference type="Proteomes" id="UP001162156">
    <property type="component" value="Unassembled WGS sequence"/>
</dbReference>
<reference evidence="1" key="1">
    <citation type="journal article" date="2023" name="Insect Mol. Biol.">
        <title>Genome sequencing provides insights into the evolution of gene families encoding plant cell wall-degrading enzymes in longhorned beetles.</title>
        <authorList>
            <person name="Shin N.R."/>
            <person name="Okamura Y."/>
            <person name="Kirsch R."/>
            <person name="Pauchet Y."/>
        </authorList>
    </citation>
    <scope>NUCLEOTIDE SEQUENCE</scope>
    <source>
        <strain evidence="1">RBIC_L_NR</strain>
    </source>
</reference>
<dbReference type="EMBL" id="JANEYF010000095">
    <property type="protein sequence ID" value="KAJ8972287.1"/>
    <property type="molecule type" value="Genomic_DNA"/>
</dbReference>
<comment type="caution">
    <text evidence="1">The sequence shown here is derived from an EMBL/GenBank/DDBJ whole genome shotgun (WGS) entry which is preliminary data.</text>
</comment>
<sequence>MDILSQYSFQINPSAGTVLLNDRPISEPLAAPSMGGISLTLSQPEEEQLAKDRTDRLEKLKETFPLVRVNLARAFTAQSAPETGVLPVAPSHPLLEGISVSYTETAGLEGAVPTKPVCPSDREVEGSYYLDLQRCGLVGVMSRHCGCSAHTSVRYLPPPRPYRRDPYRKPTAATLYLEEYSATTTSLRPKPSPYPKEFNASCYRNSEETASMNKLFGRIPPTFRNKESHMFGKEVPMRGQDNLLIFLF</sequence>
<evidence type="ECO:0000313" key="2">
    <source>
        <dbReference type="Proteomes" id="UP001162156"/>
    </source>
</evidence>
<protein>
    <submittedName>
        <fullName evidence="1">Uncharacterized protein</fullName>
    </submittedName>
</protein>
<dbReference type="AlphaFoldDB" id="A0AAV8ZV46"/>